<dbReference type="SUPFAM" id="SSF52799">
    <property type="entry name" value="(Phosphotyrosine protein) phosphatases II"/>
    <property type="match status" value="1"/>
</dbReference>
<dbReference type="PaxDb" id="35128-Thaps261179"/>
<dbReference type="HOGENOM" id="CLU_001839_5_3_1"/>
<dbReference type="GeneID" id="7452148"/>
<dbReference type="AlphaFoldDB" id="B8BT92"/>
<dbReference type="InterPro" id="IPR030564">
    <property type="entry name" value="Myotubularin"/>
</dbReference>
<gene>
    <name evidence="4" type="ORF">THAPSDRAFT_261179</name>
</gene>
<evidence type="ECO:0000259" key="3">
    <source>
        <dbReference type="PROSITE" id="PS51339"/>
    </source>
</evidence>
<dbReference type="EMBL" id="CM000639">
    <property type="protein sequence ID" value="EED94561.1"/>
    <property type="molecule type" value="Genomic_DNA"/>
</dbReference>
<dbReference type="InterPro" id="IPR010569">
    <property type="entry name" value="Myotubularin-like_Pase_dom"/>
</dbReference>
<dbReference type="Proteomes" id="UP000001449">
    <property type="component" value="Chromosome 2"/>
</dbReference>
<dbReference type="Pfam" id="PF06602">
    <property type="entry name" value="Myotub-related"/>
    <property type="match status" value="1"/>
</dbReference>
<organism evidence="4 5">
    <name type="scientific">Thalassiosira pseudonana</name>
    <name type="common">Marine diatom</name>
    <name type="synonym">Cyclotella nana</name>
    <dbReference type="NCBI Taxonomy" id="35128"/>
    <lineage>
        <taxon>Eukaryota</taxon>
        <taxon>Sar</taxon>
        <taxon>Stramenopiles</taxon>
        <taxon>Ochrophyta</taxon>
        <taxon>Bacillariophyta</taxon>
        <taxon>Coscinodiscophyceae</taxon>
        <taxon>Thalassiosirophycidae</taxon>
        <taxon>Thalassiosirales</taxon>
        <taxon>Thalassiosiraceae</taxon>
        <taxon>Thalassiosira</taxon>
    </lineage>
</organism>
<dbReference type="InterPro" id="IPR016130">
    <property type="entry name" value="Tyr_Pase_AS"/>
</dbReference>
<dbReference type="SMART" id="SM00404">
    <property type="entry name" value="PTPc_motif"/>
    <property type="match status" value="1"/>
</dbReference>
<feature type="domain" description="Myotubularin phosphatase" evidence="3">
    <location>
        <begin position="1"/>
        <end position="343"/>
    </location>
</feature>
<feature type="non-terminal residue" evidence="4">
    <location>
        <position position="415"/>
    </location>
</feature>
<feature type="binding site" evidence="2">
    <location>
        <begin position="172"/>
        <end position="178"/>
    </location>
    <ligand>
        <name>substrate</name>
    </ligand>
</feature>
<dbReference type="PANTHER" id="PTHR10807:SF128">
    <property type="entry name" value="PHOSPHATIDYLINOSITOL-3,5-BISPHOSPHATE 3-PHOSPHATASE"/>
    <property type="match status" value="1"/>
</dbReference>
<proteinExistence type="predicted"/>
<accession>B8BT92</accession>
<dbReference type="PROSITE" id="PS51339">
    <property type="entry name" value="PPASE_MYOTUBULARIN"/>
    <property type="match status" value="1"/>
</dbReference>
<dbReference type="RefSeq" id="XP_002287118.1">
    <property type="nucleotide sequence ID" value="XM_002287082.1"/>
</dbReference>
<dbReference type="PROSITE" id="PS00383">
    <property type="entry name" value="TYR_PHOSPHATASE_1"/>
    <property type="match status" value="1"/>
</dbReference>
<feature type="binding site" evidence="2">
    <location>
        <begin position="109"/>
        <end position="110"/>
    </location>
    <ligand>
        <name>substrate</name>
    </ligand>
</feature>
<dbReference type="InParanoid" id="B8BT92"/>
<evidence type="ECO:0000256" key="2">
    <source>
        <dbReference type="PIRSR" id="PIRSR630564-2"/>
    </source>
</evidence>
<keyword evidence="5" id="KW-1185">Reference proteome</keyword>
<dbReference type="eggNOG" id="KOG4471">
    <property type="taxonomic scope" value="Eukaryota"/>
</dbReference>
<dbReference type="STRING" id="35128.B8BT92"/>
<name>B8BT92_THAPS</name>
<dbReference type="CDD" id="cd14507">
    <property type="entry name" value="PTP-MTM-like"/>
    <property type="match status" value="1"/>
</dbReference>
<dbReference type="InterPro" id="IPR003595">
    <property type="entry name" value="Tyr_Pase_cat"/>
</dbReference>
<evidence type="ECO:0000313" key="5">
    <source>
        <dbReference type="Proteomes" id="UP000001449"/>
    </source>
</evidence>
<dbReference type="KEGG" id="tps:THAPSDRAFT_261179"/>
<evidence type="ECO:0000313" key="4">
    <source>
        <dbReference type="EMBL" id="EED94561.1"/>
    </source>
</evidence>
<dbReference type="InterPro" id="IPR029021">
    <property type="entry name" value="Prot-tyrosine_phosphatase-like"/>
</dbReference>
<sequence>LLRRCAAFRSENRLPTLTWGSANHGGSIWRSSQPKVGLQGNRSAEDERYLYAIGDEAKRANLAADALAEGGIMDMRPKSAAMANRTQGYGYENTNYYRGTTINFYGIGNIHAVRDAYQKICALCISPNTSDIQWMQLVENTNWPSMTRLILSASWQTAYHVHINRLPILLHCSHGWDRTSQVSALAQLLLDPYYRTREGFSTLVEKDFLSFGHPFHTRCGHGEGKNEQGGDEGQLSPIFLQFLDCVFQLVNQFPEYFEFNARYLLLLSEHIYSCRFGTLLCDSEREREVVAGIRQRTYCLWEYLDSIPELLNPLFDKAYSEAGVLLMPLPMLLRNVTLWTDRLCMYGSKAIIPCSPPRLSSSQYTVKSGDEQPVELHTAKDVSARALKRAMDDVEIWRVTAIAALKEVEELKKSG</sequence>
<feature type="non-terminal residue" evidence="4">
    <location>
        <position position="1"/>
    </location>
</feature>
<reference evidence="4 5" key="2">
    <citation type="journal article" date="2008" name="Nature">
        <title>The Phaeodactylum genome reveals the evolutionary history of diatom genomes.</title>
        <authorList>
            <person name="Bowler C."/>
            <person name="Allen A.E."/>
            <person name="Badger J.H."/>
            <person name="Grimwood J."/>
            <person name="Jabbari K."/>
            <person name="Kuo A."/>
            <person name="Maheswari U."/>
            <person name="Martens C."/>
            <person name="Maumus F."/>
            <person name="Otillar R.P."/>
            <person name="Rayko E."/>
            <person name="Salamov A."/>
            <person name="Vandepoele K."/>
            <person name="Beszteri B."/>
            <person name="Gruber A."/>
            <person name="Heijde M."/>
            <person name="Katinka M."/>
            <person name="Mock T."/>
            <person name="Valentin K."/>
            <person name="Verret F."/>
            <person name="Berges J.A."/>
            <person name="Brownlee C."/>
            <person name="Cadoret J.P."/>
            <person name="Chiovitti A."/>
            <person name="Choi C.J."/>
            <person name="Coesel S."/>
            <person name="De Martino A."/>
            <person name="Detter J.C."/>
            <person name="Durkin C."/>
            <person name="Falciatore A."/>
            <person name="Fournet J."/>
            <person name="Haruta M."/>
            <person name="Huysman M.J."/>
            <person name="Jenkins B.D."/>
            <person name="Jiroutova K."/>
            <person name="Jorgensen R.E."/>
            <person name="Joubert Y."/>
            <person name="Kaplan A."/>
            <person name="Kroger N."/>
            <person name="Kroth P.G."/>
            <person name="La Roche J."/>
            <person name="Lindquist E."/>
            <person name="Lommer M."/>
            <person name="Martin-Jezequel V."/>
            <person name="Lopez P.J."/>
            <person name="Lucas S."/>
            <person name="Mangogna M."/>
            <person name="McGinnis K."/>
            <person name="Medlin L.K."/>
            <person name="Montsant A."/>
            <person name="Oudot-Le Secq M.P."/>
            <person name="Napoli C."/>
            <person name="Obornik M."/>
            <person name="Parker M.S."/>
            <person name="Petit J.L."/>
            <person name="Porcel B.M."/>
            <person name="Poulsen N."/>
            <person name="Robison M."/>
            <person name="Rychlewski L."/>
            <person name="Rynearson T.A."/>
            <person name="Schmutz J."/>
            <person name="Shapiro H."/>
            <person name="Siaut M."/>
            <person name="Stanley M."/>
            <person name="Sussman M.R."/>
            <person name="Taylor A.R."/>
            <person name="Vardi A."/>
            <person name="von Dassow P."/>
            <person name="Vyverman W."/>
            <person name="Willis A."/>
            <person name="Wyrwicz L.S."/>
            <person name="Rokhsar D.S."/>
            <person name="Weissenbach J."/>
            <person name="Armbrust E.V."/>
            <person name="Green B.R."/>
            <person name="Van de Peer Y."/>
            <person name="Grigoriev I.V."/>
        </authorList>
    </citation>
    <scope>NUCLEOTIDE SEQUENCE [LARGE SCALE GENOMIC DNA]</scope>
    <source>
        <strain evidence="4 5">CCMP1335</strain>
    </source>
</reference>
<feature type="active site" description="Phosphocysteine intermediate" evidence="1">
    <location>
        <position position="172"/>
    </location>
</feature>
<dbReference type="PANTHER" id="PTHR10807">
    <property type="entry name" value="MYOTUBULARIN-RELATED"/>
    <property type="match status" value="1"/>
</dbReference>
<dbReference type="OMA" id="ACARNTH"/>
<reference evidence="4 5" key="1">
    <citation type="journal article" date="2004" name="Science">
        <title>The genome of the diatom Thalassiosira pseudonana: ecology, evolution, and metabolism.</title>
        <authorList>
            <person name="Armbrust E.V."/>
            <person name="Berges J.A."/>
            <person name="Bowler C."/>
            <person name="Green B.R."/>
            <person name="Martinez D."/>
            <person name="Putnam N.H."/>
            <person name="Zhou S."/>
            <person name="Allen A.E."/>
            <person name="Apt K.E."/>
            <person name="Bechner M."/>
            <person name="Brzezinski M.A."/>
            <person name="Chaal B.K."/>
            <person name="Chiovitti A."/>
            <person name="Davis A.K."/>
            <person name="Demarest M.S."/>
            <person name="Detter J.C."/>
            <person name="Glavina T."/>
            <person name="Goodstein D."/>
            <person name="Hadi M.Z."/>
            <person name="Hellsten U."/>
            <person name="Hildebrand M."/>
            <person name="Jenkins B.D."/>
            <person name="Jurka J."/>
            <person name="Kapitonov V.V."/>
            <person name="Kroger N."/>
            <person name="Lau W.W."/>
            <person name="Lane T.W."/>
            <person name="Larimer F.W."/>
            <person name="Lippmeier J.C."/>
            <person name="Lucas S."/>
            <person name="Medina M."/>
            <person name="Montsant A."/>
            <person name="Obornik M."/>
            <person name="Parker M.S."/>
            <person name="Palenik B."/>
            <person name="Pazour G.J."/>
            <person name="Richardson P.M."/>
            <person name="Rynearson T.A."/>
            <person name="Saito M.A."/>
            <person name="Schwartz D.C."/>
            <person name="Thamatrakoln K."/>
            <person name="Valentin K."/>
            <person name="Vardi A."/>
            <person name="Wilkerson F.P."/>
            <person name="Rokhsar D.S."/>
        </authorList>
    </citation>
    <scope>NUCLEOTIDE SEQUENCE [LARGE SCALE GENOMIC DNA]</scope>
    <source>
        <strain evidence="4 5">CCMP1335</strain>
    </source>
</reference>
<protein>
    <recommendedName>
        <fullName evidence="3">Myotubularin phosphatase domain-containing protein</fullName>
    </recommendedName>
</protein>
<evidence type="ECO:0000256" key="1">
    <source>
        <dbReference type="PIRSR" id="PIRSR630564-1"/>
    </source>
</evidence>